<keyword evidence="2" id="KW-0378">Hydrolase</keyword>
<protein>
    <submittedName>
        <fullName evidence="2">Aspartyl protease</fullName>
    </submittedName>
</protein>
<name>A0A397PCL9_9SPHN</name>
<keyword evidence="3" id="KW-1185">Reference proteome</keyword>
<dbReference type="GO" id="GO:0008233">
    <property type="term" value="F:peptidase activity"/>
    <property type="evidence" value="ECO:0007669"/>
    <property type="project" value="UniProtKB-KW"/>
</dbReference>
<feature type="chain" id="PRO_5017454660" evidence="1">
    <location>
        <begin position="26"/>
        <end position="320"/>
    </location>
</feature>
<dbReference type="EMBL" id="QXDC01000002">
    <property type="protein sequence ID" value="RIA45679.1"/>
    <property type="molecule type" value="Genomic_DNA"/>
</dbReference>
<organism evidence="2 3">
    <name type="scientific">Hephaestia caeni</name>
    <dbReference type="NCBI Taxonomy" id="645617"/>
    <lineage>
        <taxon>Bacteria</taxon>
        <taxon>Pseudomonadati</taxon>
        <taxon>Pseudomonadota</taxon>
        <taxon>Alphaproteobacteria</taxon>
        <taxon>Sphingomonadales</taxon>
        <taxon>Sphingomonadaceae</taxon>
        <taxon>Hephaestia</taxon>
    </lineage>
</organism>
<dbReference type="SUPFAM" id="SSF50630">
    <property type="entry name" value="Acid proteases"/>
    <property type="match status" value="1"/>
</dbReference>
<keyword evidence="2" id="KW-0645">Protease</keyword>
<reference evidence="2 3" key="1">
    <citation type="submission" date="2018-08" db="EMBL/GenBank/DDBJ databases">
        <title>Genomic Encyclopedia of Type Strains, Phase IV (KMG-IV): sequencing the most valuable type-strain genomes for metagenomic binning, comparative biology and taxonomic classification.</title>
        <authorList>
            <person name="Goeker M."/>
        </authorList>
    </citation>
    <scope>NUCLEOTIDE SEQUENCE [LARGE SCALE GENOMIC DNA]</scope>
    <source>
        <strain evidence="2 3">DSM 25527</strain>
    </source>
</reference>
<accession>A0A397PCL9</accession>
<proteinExistence type="predicted"/>
<dbReference type="Pfam" id="PF13650">
    <property type="entry name" value="Asp_protease_2"/>
    <property type="match status" value="2"/>
</dbReference>
<sequence length="320" mass="34528">MRIMSFLPYIASLGVLMGTPATAFAQAESAPDSSAENGRITIQFVGKDQYGATPVEIHNGTIFFKAVVANRDIWMVLDNGASNTILDEAVAKQAGYRTTASTMSFKTMQGEIVGHRLDDGAVTIPPQFSVAGNLFTFDLSEMEKFLGRPIGGILGADVLSRFALIFDTDGQRFTLAPSGKVTPREAHIVFPLVKPAKIAAKVSNQSLLLSVDLGYNGQAAIRDTTWHRLGLTTEPLRKEERYGADGSSRTTPTVVISEMSFGPLQVRDFPAEISEMNDELGDGVIGMGLLNRFNFILDISAGKLLLTPRQPLTSAREASP</sequence>
<gene>
    <name evidence="2" type="ORF">DFR49_0202</name>
</gene>
<feature type="signal peptide" evidence="1">
    <location>
        <begin position="1"/>
        <end position="25"/>
    </location>
</feature>
<evidence type="ECO:0000256" key="1">
    <source>
        <dbReference type="SAM" id="SignalP"/>
    </source>
</evidence>
<dbReference type="OrthoDB" id="7563476at2"/>
<keyword evidence="1" id="KW-0732">Signal</keyword>
<dbReference type="AlphaFoldDB" id="A0A397PCL9"/>
<comment type="caution">
    <text evidence="2">The sequence shown here is derived from an EMBL/GenBank/DDBJ whole genome shotgun (WGS) entry which is preliminary data.</text>
</comment>
<evidence type="ECO:0000313" key="2">
    <source>
        <dbReference type="EMBL" id="RIA45679.1"/>
    </source>
</evidence>
<dbReference type="Gene3D" id="2.40.70.10">
    <property type="entry name" value="Acid Proteases"/>
    <property type="match status" value="2"/>
</dbReference>
<dbReference type="InterPro" id="IPR021109">
    <property type="entry name" value="Peptidase_aspartic_dom_sf"/>
</dbReference>
<dbReference type="GO" id="GO:0006508">
    <property type="term" value="P:proteolysis"/>
    <property type="evidence" value="ECO:0007669"/>
    <property type="project" value="UniProtKB-KW"/>
</dbReference>
<dbReference type="Proteomes" id="UP000266568">
    <property type="component" value="Unassembled WGS sequence"/>
</dbReference>
<evidence type="ECO:0000313" key="3">
    <source>
        <dbReference type="Proteomes" id="UP000266568"/>
    </source>
</evidence>